<evidence type="ECO:0000256" key="1">
    <source>
        <dbReference type="SAM" id="MobiDB-lite"/>
    </source>
</evidence>
<keyword evidence="3" id="KW-1185">Reference proteome</keyword>
<evidence type="ECO:0000313" key="2">
    <source>
        <dbReference type="EMBL" id="CUI14485.1"/>
    </source>
</evidence>
<dbReference type="VEuPathDB" id="TriTrypDB:BSAL_90110"/>
<name>A0A0S4KLX1_BODSA</name>
<sequence length="574" mass="62656">MDGSPTQQGRRDSGGGGPPIGLLSPANADLYRRFEVEEAKTNHLRVKEQQQSDALSEFSRRLEDINQSLVDEESSCGRRTTEIKEELDRLDREEASLDVQLKQRKKVLQTMTSAVADIKVQLAYNFTTLPKSKPFPQQGGGVRCAAEPMFMWHSSRRRFPTARWRILWGRATTWMSRASASSVSRKSGGGGARLKRGDRGTSSVVTARGSWLNSTVSKRATYLLLSSARQAAADRVEDAENCGARGGYGLESEYFADLSAAKAQLATIHKAIRSLLLTTPTSSSLGVLSDNSSLNFSASGAISYEQPAVVSSPSRRSGGVTLRQPAGSNAQQMSEEQLEAHHVAVASALPTQAVMSREFEAAFTKQREQLAQLRYALQQDEKLLEVRKGMSPAAWVAAVQSSDNDTFQKSRAELLPQQHSSATGNTIDVEVRPPSTSRLSPLATQKSVKIAAPPPKGVQSTGRSDAAPRPTSAPSMRRFASAATRSFEAQHHNNLPRARIYEARYLQPAANTTAGVTSSLQPHAPEYRFRSHSGLQQAVEQGGEAARRERLRPERRQYDDAGDDGTASSRHHTE</sequence>
<evidence type="ECO:0000313" key="3">
    <source>
        <dbReference type="Proteomes" id="UP000051952"/>
    </source>
</evidence>
<dbReference type="EMBL" id="CYKH01001172">
    <property type="protein sequence ID" value="CUI14485.1"/>
    <property type="molecule type" value="Genomic_DNA"/>
</dbReference>
<protein>
    <submittedName>
        <fullName evidence="2">Uncharacterized protein</fullName>
    </submittedName>
</protein>
<reference evidence="3" key="1">
    <citation type="submission" date="2015-09" db="EMBL/GenBank/DDBJ databases">
        <authorList>
            <consortium name="Pathogen Informatics"/>
        </authorList>
    </citation>
    <scope>NUCLEOTIDE SEQUENCE [LARGE SCALE GENOMIC DNA]</scope>
    <source>
        <strain evidence="3">Lake Konstanz</strain>
    </source>
</reference>
<feature type="compositionally biased region" description="Basic and acidic residues" evidence="1">
    <location>
        <begin position="545"/>
        <end position="559"/>
    </location>
</feature>
<feature type="region of interest" description="Disordered" evidence="1">
    <location>
        <begin position="179"/>
        <end position="200"/>
    </location>
</feature>
<feature type="region of interest" description="Disordered" evidence="1">
    <location>
        <begin position="1"/>
        <end position="26"/>
    </location>
</feature>
<organism evidence="2 3">
    <name type="scientific">Bodo saltans</name>
    <name type="common">Flagellated protozoan</name>
    <dbReference type="NCBI Taxonomy" id="75058"/>
    <lineage>
        <taxon>Eukaryota</taxon>
        <taxon>Discoba</taxon>
        <taxon>Euglenozoa</taxon>
        <taxon>Kinetoplastea</taxon>
        <taxon>Metakinetoplastina</taxon>
        <taxon>Eubodonida</taxon>
        <taxon>Bodonidae</taxon>
        <taxon>Bodo</taxon>
    </lineage>
</organism>
<dbReference type="AlphaFoldDB" id="A0A0S4KLX1"/>
<feature type="compositionally biased region" description="Polar residues" evidence="1">
    <location>
        <begin position="417"/>
        <end position="426"/>
    </location>
</feature>
<feature type="compositionally biased region" description="Polar residues" evidence="1">
    <location>
        <begin position="434"/>
        <end position="447"/>
    </location>
</feature>
<dbReference type="Proteomes" id="UP000051952">
    <property type="component" value="Unassembled WGS sequence"/>
</dbReference>
<gene>
    <name evidence="2" type="ORF">BSAL_90110</name>
</gene>
<feature type="region of interest" description="Disordered" evidence="1">
    <location>
        <begin position="415"/>
        <end position="493"/>
    </location>
</feature>
<feature type="region of interest" description="Disordered" evidence="1">
    <location>
        <begin position="530"/>
        <end position="574"/>
    </location>
</feature>
<accession>A0A0S4KLX1</accession>
<proteinExistence type="predicted"/>